<feature type="region of interest" description="Disordered" evidence="1">
    <location>
        <begin position="185"/>
        <end position="332"/>
    </location>
</feature>
<feature type="compositionally biased region" description="Basic and acidic residues" evidence="1">
    <location>
        <begin position="200"/>
        <end position="212"/>
    </location>
</feature>
<evidence type="ECO:0000313" key="3">
    <source>
        <dbReference type="Proteomes" id="UP000308267"/>
    </source>
</evidence>
<feature type="compositionally biased region" description="Basic and acidic residues" evidence="1">
    <location>
        <begin position="271"/>
        <end position="283"/>
    </location>
</feature>
<accession>A0A4S2LZW1</accession>
<evidence type="ECO:0000256" key="1">
    <source>
        <dbReference type="SAM" id="MobiDB-lite"/>
    </source>
</evidence>
<feature type="compositionally biased region" description="Basic and acidic residues" evidence="1">
    <location>
        <begin position="88"/>
        <end position="101"/>
    </location>
</feature>
<feature type="compositionally biased region" description="Polar residues" evidence="1">
    <location>
        <begin position="243"/>
        <end position="269"/>
    </location>
</feature>
<proteinExistence type="predicted"/>
<protein>
    <submittedName>
        <fullName evidence="2">Uncharacterized protein</fullName>
    </submittedName>
</protein>
<feature type="region of interest" description="Disordered" evidence="1">
    <location>
        <begin position="477"/>
        <end position="523"/>
    </location>
</feature>
<sequence length="826" mass="93226">MEFSILGLTTGNSSDSDTTITIQNAISPNMEDFDMYDSFYGTHIFGERYHDELRPSSLTRVPNLRMNLSNIDPLVHQRSSSSLSGRTAKVDSLKSAHESHHSLGHSQYRPLQKTLASSHGRETIFSPPPLPTRRYAKIKPDKTYNKTRYTSETEKRLQDMNLPGTIDGPTWTNVYYPNLHMTDKKETTHQKNQTIPTFRGRPDVMRFKRDDDMYGLSDTGHQSAEEEDSSGQYRTVLYVVPTSPKSQSPSHLVPQSTELTKTKLPNSSRPKACDENRNRHTDFDSSEVPMEPKSTNEGHRSDNSGSPVDGGSFVDDGFSSDQNIPYEPPKSKIIFQGPGRYLETKVYCKTVPTPQSMEVTKKINGLHNVNRSLDNPRRPAQNPLRVIRNDYNQVVVDIKPRHLNEADKQQHVSQWIQVGTLGDTVQSKMDRNEAVADEHDILDPTDVEDTTDDVDVNGPHDGNKFVNKTSNSCTFNVEMSPNRPRSDWFASPPLNTTSKSKAGMTPLSPQTQSTSEYARTNQLDNNRVTKVCQSSNKVSTELPSLVNEEKTDSLGPLIQENHHLSFKRTFSPTSENSTPVDIESPRVIALAYGRTDVPRENESINCQNNKMKPEVAPKPLPEQKLKAMLEKHTEASTLSELRQAIYRTTSRYPNHSSQVDYMPGANLNTLASKSIQETLNDDKSAAAGMEDTPTQKVRNLAAYFTDIINKNKSESEFNSLRRMRVRDSLKKDTTNEGDIPTCSSPFFRSETPEERERRLRAVDTLRHRTLPLRTVDYTCIGPVNNTKSFFEGACEDYYPYVRPSSVPRPRPRCITTNITRSSTKPN</sequence>
<feature type="compositionally biased region" description="Polar residues" evidence="1">
    <location>
        <begin position="507"/>
        <end position="523"/>
    </location>
</feature>
<keyword evidence="3" id="KW-1185">Reference proteome</keyword>
<feature type="region of interest" description="Disordered" evidence="1">
    <location>
        <begin position="444"/>
        <end position="463"/>
    </location>
</feature>
<organism evidence="2 3">
    <name type="scientific">Opisthorchis felineus</name>
    <dbReference type="NCBI Taxonomy" id="147828"/>
    <lineage>
        <taxon>Eukaryota</taxon>
        <taxon>Metazoa</taxon>
        <taxon>Spiralia</taxon>
        <taxon>Lophotrochozoa</taxon>
        <taxon>Platyhelminthes</taxon>
        <taxon>Trematoda</taxon>
        <taxon>Digenea</taxon>
        <taxon>Opisthorchiida</taxon>
        <taxon>Opisthorchiata</taxon>
        <taxon>Opisthorchiidae</taxon>
        <taxon>Opisthorchis</taxon>
    </lineage>
</organism>
<comment type="caution">
    <text evidence="2">The sequence shown here is derived from an EMBL/GenBank/DDBJ whole genome shotgun (WGS) entry which is preliminary data.</text>
</comment>
<evidence type="ECO:0000313" key="2">
    <source>
        <dbReference type="EMBL" id="TGZ67088.1"/>
    </source>
</evidence>
<dbReference type="Proteomes" id="UP000308267">
    <property type="component" value="Unassembled WGS sequence"/>
</dbReference>
<feature type="region of interest" description="Disordered" evidence="1">
    <location>
        <begin position="731"/>
        <end position="755"/>
    </location>
</feature>
<dbReference type="OrthoDB" id="6280431at2759"/>
<dbReference type="EMBL" id="SJOL01006428">
    <property type="protein sequence ID" value="TGZ67088.1"/>
    <property type="molecule type" value="Genomic_DNA"/>
</dbReference>
<feature type="region of interest" description="Disordered" evidence="1">
    <location>
        <begin position="77"/>
        <end position="107"/>
    </location>
</feature>
<reference evidence="2 3" key="1">
    <citation type="journal article" date="2019" name="BMC Genomics">
        <title>New insights from Opisthorchis felineus genome: update on genomics of the epidemiologically important liver flukes.</title>
        <authorList>
            <person name="Ershov N.I."/>
            <person name="Mordvinov V.A."/>
            <person name="Prokhortchouk E.B."/>
            <person name="Pakharukova M.Y."/>
            <person name="Gunbin K.V."/>
            <person name="Ustyantsev K."/>
            <person name="Genaev M.A."/>
            <person name="Blinov A.G."/>
            <person name="Mazur A."/>
            <person name="Boulygina E."/>
            <person name="Tsygankova S."/>
            <person name="Khrameeva E."/>
            <person name="Chekanov N."/>
            <person name="Fan G."/>
            <person name="Xiao A."/>
            <person name="Zhang H."/>
            <person name="Xu X."/>
            <person name="Yang H."/>
            <person name="Solovyev V."/>
            <person name="Lee S.M."/>
            <person name="Liu X."/>
            <person name="Afonnikov D.A."/>
            <person name="Skryabin K.G."/>
        </authorList>
    </citation>
    <scope>NUCLEOTIDE SEQUENCE [LARGE SCALE GENOMIC DNA]</scope>
    <source>
        <strain evidence="2">AK-0245</strain>
        <tissue evidence="2">Whole organism</tissue>
    </source>
</reference>
<dbReference type="AlphaFoldDB" id="A0A4S2LZW1"/>
<gene>
    <name evidence="2" type="ORF">CRM22_004993</name>
</gene>
<feature type="compositionally biased region" description="Acidic residues" evidence="1">
    <location>
        <begin position="444"/>
        <end position="455"/>
    </location>
</feature>
<name>A0A4S2LZW1_OPIFE</name>